<dbReference type="InterPro" id="IPR044855">
    <property type="entry name" value="CoA-Trfase_III_dom3_sf"/>
</dbReference>
<evidence type="ECO:0000313" key="2">
    <source>
        <dbReference type="Proteomes" id="UP001300745"/>
    </source>
</evidence>
<protein>
    <submittedName>
        <fullName evidence="1">CaiB/BaiF CoA-transferase family protein</fullName>
    </submittedName>
</protein>
<gene>
    <name evidence="1" type="ORF">ORI27_31225</name>
</gene>
<dbReference type="InterPro" id="IPR003673">
    <property type="entry name" value="CoA-Trfase_fam_III"/>
</dbReference>
<keyword evidence="2" id="KW-1185">Reference proteome</keyword>
<dbReference type="InterPro" id="IPR050509">
    <property type="entry name" value="CoA-transferase_III"/>
</dbReference>
<dbReference type="PANTHER" id="PTHR48228:SF5">
    <property type="entry name" value="ALPHA-METHYLACYL-COA RACEMASE"/>
    <property type="match status" value="1"/>
</dbReference>
<dbReference type="SUPFAM" id="SSF89796">
    <property type="entry name" value="CoA-transferase family III (CaiB/BaiF)"/>
    <property type="match status" value="1"/>
</dbReference>
<dbReference type="RefSeq" id="WP_266001068.1">
    <property type="nucleotide sequence ID" value="NZ_JAPJDN010000061.1"/>
</dbReference>
<reference evidence="1 2" key="1">
    <citation type="submission" date="2022-11" db="EMBL/GenBank/DDBJ databases">
        <title>Mycobacterium sp. nov.</title>
        <authorList>
            <person name="Papic B."/>
            <person name="Spicic S."/>
            <person name="Duvnjak S."/>
        </authorList>
    </citation>
    <scope>NUCLEOTIDE SEQUENCE [LARGE SCALE GENOMIC DNA]</scope>
    <source>
        <strain evidence="1 2">CVI_P4</strain>
    </source>
</reference>
<dbReference type="Proteomes" id="UP001300745">
    <property type="component" value="Unassembled WGS sequence"/>
</dbReference>
<dbReference type="Gene3D" id="3.40.50.10540">
    <property type="entry name" value="Crotonobetainyl-coa:carnitine coa-transferase, domain 1"/>
    <property type="match status" value="1"/>
</dbReference>
<proteinExistence type="predicted"/>
<dbReference type="EMBL" id="JAPJDO010000061">
    <property type="protein sequence ID" value="MCX2941164.1"/>
    <property type="molecule type" value="Genomic_DNA"/>
</dbReference>
<dbReference type="Pfam" id="PF02515">
    <property type="entry name" value="CoA_transf_3"/>
    <property type="match status" value="1"/>
</dbReference>
<sequence>MGPLEGVRIIEMAGLGAVPFAGMLLSDMGAEVIRIDRLAQPQPGSDGYESQWRSADPHAYVMNRGRRSVAVDLRIDAGKELVLDLAARADVLIEGFRPGVMERLGLGPDVCGQRNLRLVYARLTGWGQQGPLAQTAGHDLTYLAVTGLLRTLARPGERPVTPTGLLADLAGGGLMAAFGVVCALHEVNRSGQGQVVDAAMVDGVASLTAMLHSLMAQGRWRDEPGVNFADGGAPFYDVYEAADGGYVVLAALETKFYDEFLERAGLDAGQIPSRDDTEQWPALRKILADVFRKRTRAEWQAVFDDTDACVAPVLSLTEALQHRHLSARETFTTRWGLAQPAPCPRFSRSQPELNRPPAIPGADSRSVLIDWAIDPSVVDHLQQLGVVSPQNEC</sequence>
<dbReference type="InterPro" id="IPR023606">
    <property type="entry name" value="CoA-Trfase_III_dom_1_sf"/>
</dbReference>
<dbReference type="Gene3D" id="3.30.1540.10">
    <property type="entry name" value="formyl-coa transferase, domain 3"/>
    <property type="match status" value="1"/>
</dbReference>
<evidence type="ECO:0000313" key="1">
    <source>
        <dbReference type="EMBL" id="MCX2941164.1"/>
    </source>
</evidence>
<organism evidence="1 2">
    <name type="scientific">Mycobacterium pinniadriaticum</name>
    <dbReference type="NCBI Taxonomy" id="2994102"/>
    <lineage>
        <taxon>Bacteria</taxon>
        <taxon>Bacillati</taxon>
        <taxon>Actinomycetota</taxon>
        <taxon>Actinomycetes</taxon>
        <taxon>Mycobacteriales</taxon>
        <taxon>Mycobacteriaceae</taxon>
        <taxon>Mycobacterium</taxon>
    </lineage>
</organism>
<accession>A0ABT3SNQ1</accession>
<dbReference type="PANTHER" id="PTHR48228">
    <property type="entry name" value="SUCCINYL-COA--D-CITRAMALATE COA-TRANSFERASE"/>
    <property type="match status" value="1"/>
</dbReference>
<comment type="caution">
    <text evidence="1">The sequence shown here is derived from an EMBL/GenBank/DDBJ whole genome shotgun (WGS) entry which is preliminary data.</text>
</comment>
<name>A0ABT3SNQ1_9MYCO</name>